<evidence type="ECO:0000313" key="3">
    <source>
        <dbReference type="Proteomes" id="UP000011713"/>
    </source>
</evidence>
<evidence type="ECO:0008006" key="4">
    <source>
        <dbReference type="Google" id="ProtNLM"/>
    </source>
</evidence>
<sequence>MISVRSVRNCQLFFFFFVGAVGTFSSSNDQPLPSSVGPTHPQPDGHCFLDSLGASQVQGPRLFDIGGLCFYERPSSVVPGFPSGTTETYVSHIVKRPLVGRKGDRAGNHLAWIRTAMLTQGTRPYILNARYSICAQSLIAPPFGLAIILRSS</sequence>
<evidence type="ECO:0000313" key="2">
    <source>
        <dbReference type="EnsemblProtists" id="HpaP812632"/>
    </source>
</evidence>
<dbReference type="EMBL" id="JH598081">
    <property type="status" value="NOT_ANNOTATED_CDS"/>
    <property type="molecule type" value="Genomic_DNA"/>
</dbReference>
<dbReference type="HOGENOM" id="CLU_1725809_0_0_1"/>
<feature type="signal peptide" evidence="1">
    <location>
        <begin position="1"/>
        <end position="25"/>
    </location>
</feature>
<organism evidence="2 3">
    <name type="scientific">Hyaloperonospora arabidopsidis (strain Emoy2)</name>
    <name type="common">Downy mildew agent</name>
    <name type="synonym">Peronospora arabidopsidis</name>
    <dbReference type="NCBI Taxonomy" id="559515"/>
    <lineage>
        <taxon>Eukaryota</taxon>
        <taxon>Sar</taxon>
        <taxon>Stramenopiles</taxon>
        <taxon>Oomycota</taxon>
        <taxon>Peronosporomycetes</taxon>
        <taxon>Peronosporales</taxon>
        <taxon>Peronosporaceae</taxon>
        <taxon>Hyaloperonospora</taxon>
    </lineage>
</organism>
<dbReference type="VEuPathDB" id="FungiDB:HpaG812632"/>
<name>M4C0U0_HYAAE</name>
<dbReference type="AlphaFoldDB" id="M4C0U0"/>
<protein>
    <recommendedName>
        <fullName evidence="4">RxLR effector candidate protein</fullName>
    </recommendedName>
</protein>
<reference evidence="3" key="1">
    <citation type="journal article" date="2010" name="Science">
        <title>Signatures of adaptation to obligate biotrophy in the Hyaloperonospora arabidopsidis genome.</title>
        <authorList>
            <person name="Baxter L."/>
            <person name="Tripathy S."/>
            <person name="Ishaque N."/>
            <person name="Boot N."/>
            <person name="Cabral A."/>
            <person name="Kemen E."/>
            <person name="Thines M."/>
            <person name="Ah-Fong A."/>
            <person name="Anderson R."/>
            <person name="Badejoko W."/>
            <person name="Bittner-Eddy P."/>
            <person name="Boore J.L."/>
            <person name="Chibucos M.C."/>
            <person name="Coates M."/>
            <person name="Dehal P."/>
            <person name="Delehaunty K."/>
            <person name="Dong S."/>
            <person name="Downton P."/>
            <person name="Dumas B."/>
            <person name="Fabro G."/>
            <person name="Fronick C."/>
            <person name="Fuerstenberg S.I."/>
            <person name="Fulton L."/>
            <person name="Gaulin E."/>
            <person name="Govers F."/>
            <person name="Hughes L."/>
            <person name="Humphray S."/>
            <person name="Jiang R.H."/>
            <person name="Judelson H."/>
            <person name="Kamoun S."/>
            <person name="Kyung K."/>
            <person name="Meijer H."/>
            <person name="Minx P."/>
            <person name="Morris P."/>
            <person name="Nelson J."/>
            <person name="Phuntumart V."/>
            <person name="Qutob D."/>
            <person name="Rehmany A."/>
            <person name="Rougon-Cardoso A."/>
            <person name="Ryden P."/>
            <person name="Torto-Alalibo T."/>
            <person name="Studholme D."/>
            <person name="Wang Y."/>
            <person name="Win J."/>
            <person name="Wood J."/>
            <person name="Clifton S.W."/>
            <person name="Rogers J."/>
            <person name="Van den Ackerveken G."/>
            <person name="Jones J.D."/>
            <person name="McDowell J.M."/>
            <person name="Beynon J."/>
            <person name="Tyler B.M."/>
        </authorList>
    </citation>
    <scope>NUCLEOTIDE SEQUENCE [LARGE SCALE GENOMIC DNA]</scope>
    <source>
        <strain evidence="3">Emoy2</strain>
    </source>
</reference>
<evidence type="ECO:0000256" key="1">
    <source>
        <dbReference type="SAM" id="SignalP"/>
    </source>
</evidence>
<keyword evidence="3" id="KW-1185">Reference proteome</keyword>
<dbReference type="InParanoid" id="M4C0U0"/>
<reference evidence="2" key="2">
    <citation type="submission" date="2015-06" db="UniProtKB">
        <authorList>
            <consortium name="EnsemblProtists"/>
        </authorList>
    </citation>
    <scope>IDENTIFICATION</scope>
    <source>
        <strain evidence="2">Emoy2</strain>
    </source>
</reference>
<keyword evidence="1" id="KW-0732">Signal</keyword>
<proteinExistence type="predicted"/>
<accession>M4C0U0</accession>
<dbReference type="Proteomes" id="UP000011713">
    <property type="component" value="Unassembled WGS sequence"/>
</dbReference>
<feature type="chain" id="PRO_5004049143" description="RxLR effector candidate protein" evidence="1">
    <location>
        <begin position="26"/>
        <end position="152"/>
    </location>
</feature>
<dbReference type="EnsemblProtists" id="HpaT812632">
    <property type="protein sequence ID" value="HpaP812632"/>
    <property type="gene ID" value="HpaG812632"/>
</dbReference>